<sequence length="212" mass="23937">MAHPFYTDHQAGLIQQYVTTPEEAPLRYLDLLHGNFIRMPQPEQQAFFASLTEDARAIADDDLRALMGTGWRGRLVAGWLIGIDGRTQHRQLLGELLLESRMPFAGQGYCFALARFATPADAALLMTYLDHWLRRPDSRYDQEWALGALQHIDARNASSHAEQFLAPQGLWDRWVGVDDPDLCDQRVRGFHTRFRSAAGHLGPAQRASAGRL</sequence>
<proteinExistence type="predicted"/>
<dbReference type="Pfam" id="PF19463">
    <property type="entry name" value="DUF6000"/>
    <property type="match status" value="1"/>
</dbReference>
<comment type="caution">
    <text evidence="1">The sequence shown here is derived from an EMBL/GenBank/DDBJ whole genome shotgun (WGS) entry which is preliminary data.</text>
</comment>
<dbReference type="RefSeq" id="WP_168096090.1">
    <property type="nucleotide sequence ID" value="NZ_JAATER010000559.1"/>
</dbReference>
<organism evidence="1 2">
    <name type="scientific">Streptomyces telluris</name>
    <dbReference type="NCBI Taxonomy" id="2720021"/>
    <lineage>
        <taxon>Bacteria</taxon>
        <taxon>Bacillati</taxon>
        <taxon>Actinomycetota</taxon>
        <taxon>Actinomycetes</taxon>
        <taxon>Kitasatosporales</taxon>
        <taxon>Streptomycetaceae</taxon>
        <taxon>Streptomyces</taxon>
    </lineage>
</organism>
<keyword evidence="2" id="KW-1185">Reference proteome</keyword>
<protein>
    <submittedName>
        <fullName evidence="1">DUF6000 family protein</fullName>
    </submittedName>
</protein>
<accession>A0A9X2LIA7</accession>
<gene>
    <name evidence="1" type="ORF">NQU55_19035</name>
</gene>
<evidence type="ECO:0000313" key="1">
    <source>
        <dbReference type="EMBL" id="MCQ8771844.1"/>
    </source>
</evidence>
<dbReference type="EMBL" id="JANIID010000017">
    <property type="protein sequence ID" value="MCQ8771844.1"/>
    <property type="molecule type" value="Genomic_DNA"/>
</dbReference>
<dbReference type="Proteomes" id="UP001142374">
    <property type="component" value="Unassembled WGS sequence"/>
</dbReference>
<evidence type="ECO:0000313" key="2">
    <source>
        <dbReference type="Proteomes" id="UP001142374"/>
    </source>
</evidence>
<dbReference type="AlphaFoldDB" id="A0A9X2LIA7"/>
<dbReference type="InterPro" id="IPR046042">
    <property type="entry name" value="DUF6000"/>
</dbReference>
<name>A0A9X2LIA7_9ACTN</name>
<reference evidence="1" key="1">
    <citation type="submission" date="2022-06" db="EMBL/GenBank/DDBJ databases">
        <title>WGS of actinobacteria.</title>
        <authorList>
            <person name="Thawai C."/>
        </authorList>
    </citation>
    <scope>NUCLEOTIDE SEQUENCE</scope>
    <source>
        <strain evidence="1">AA8</strain>
    </source>
</reference>